<feature type="domain" description="N-acetyltransferase" evidence="3">
    <location>
        <begin position="1"/>
        <end position="151"/>
    </location>
</feature>
<dbReference type="EMBL" id="JBDIVE010000001">
    <property type="protein sequence ID" value="MEN3067056.1"/>
    <property type="molecule type" value="Genomic_DNA"/>
</dbReference>
<dbReference type="SUPFAM" id="SSF55729">
    <property type="entry name" value="Acyl-CoA N-acyltransferases (Nat)"/>
    <property type="match status" value="1"/>
</dbReference>
<dbReference type="InterPro" id="IPR050832">
    <property type="entry name" value="Bact_Acetyltransf"/>
</dbReference>
<organism evidence="4 5">
    <name type="scientific">Uliginosibacterium sediminicola</name>
    <dbReference type="NCBI Taxonomy" id="2024550"/>
    <lineage>
        <taxon>Bacteria</taxon>
        <taxon>Pseudomonadati</taxon>
        <taxon>Pseudomonadota</taxon>
        <taxon>Betaproteobacteria</taxon>
        <taxon>Rhodocyclales</taxon>
        <taxon>Zoogloeaceae</taxon>
        <taxon>Uliginosibacterium</taxon>
    </lineage>
</organism>
<keyword evidence="5" id="KW-1185">Reference proteome</keyword>
<dbReference type="CDD" id="cd04301">
    <property type="entry name" value="NAT_SF"/>
    <property type="match status" value="1"/>
</dbReference>
<dbReference type="InterPro" id="IPR016181">
    <property type="entry name" value="Acyl_CoA_acyltransferase"/>
</dbReference>
<gene>
    <name evidence="4" type="ORF">ABDB84_01125</name>
</gene>
<dbReference type="RefSeq" id="WP_345917824.1">
    <property type="nucleotide sequence ID" value="NZ_JBDIVE010000001.1"/>
</dbReference>
<evidence type="ECO:0000256" key="1">
    <source>
        <dbReference type="ARBA" id="ARBA00022679"/>
    </source>
</evidence>
<dbReference type="EC" id="2.3.1.-" evidence="4"/>
<dbReference type="InterPro" id="IPR000182">
    <property type="entry name" value="GNAT_dom"/>
</dbReference>
<evidence type="ECO:0000313" key="5">
    <source>
        <dbReference type="Proteomes" id="UP001410394"/>
    </source>
</evidence>
<reference evidence="4 5" key="1">
    <citation type="journal article" date="2018" name="Int. J. Syst. Evol. Microbiol.">
        <title>Uliginosibacterium sediminicola sp. nov., isolated from freshwater sediment.</title>
        <authorList>
            <person name="Hwang W.M."/>
            <person name="Kim S.M."/>
            <person name="Kang K."/>
            <person name="Ahn T.Y."/>
        </authorList>
    </citation>
    <scope>NUCLEOTIDE SEQUENCE [LARGE SCALE GENOMIC DNA]</scope>
    <source>
        <strain evidence="4 5">M1-21</strain>
    </source>
</reference>
<name>A0ABU9YTL3_9RHOO</name>
<sequence>MQPADLAAIYAVQCAAYASDYHEPQAALASHLAAGDGCCFVATRGAELLAYVFAHPWAGEPPQLHQALPAADAADQLFVHDLAVHPAARRQGIADALWQAVLARAQATGLGELRLVAVQGAATFWLRAGFVRLAQAAPACYGDALLMRRAL</sequence>
<dbReference type="Proteomes" id="UP001410394">
    <property type="component" value="Unassembled WGS sequence"/>
</dbReference>
<accession>A0ABU9YTL3</accession>
<dbReference type="Pfam" id="PF00583">
    <property type="entry name" value="Acetyltransf_1"/>
    <property type="match status" value="1"/>
</dbReference>
<comment type="caution">
    <text evidence="4">The sequence shown here is derived from an EMBL/GenBank/DDBJ whole genome shotgun (WGS) entry which is preliminary data.</text>
</comment>
<evidence type="ECO:0000259" key="3">
    <source>
        <dbReference type="PROSITE" id="PS51186"/>
    </source>
</evidence>
<evidence type="ECO:0000256" key="2">
    <source>
        <dbReference type="ARBA" id="ARBA00023315"/>
    </source>
</evidence>
<dbReference type="Gene3D" id="3.40.630.30">
    <property type="match status" value="1"/>
</dbReference>
<dbReference type="PANTHER" id="PTHR43877">
    <property type="entry name" value="AMINOALKYLPHOSPHONATE N-ACETYLTRANSFERASE-RELATED-RELATED"/>
    <property type="match status" value="1"/>
</dbReference>
<dbReference type="GO" id="GO:0016746">
    <property type="term" value="F:acyltransferase activity"/>
    <property type="evidence" value="ECO:0007669"/>
    <property type="project" value="UniProtKB-KW"/>
</dbReference>
<keyword evidence="1 4" id="KW-0808">Transferase</keyword>
<proteinExistence type="predicted"/>
<evidence type="ECO:0000313" key="4">
    <source>
        <dbReference type="EMBL" id="MEN3067056.1"/>
    </source>
</evidence>
<protein>
    <submittedName>
        <fullName evidence="4">GNAT family N-acetyltransferase</fullName>
        <ecNumber evidence="4">2.3.1.-</ecNumber>
    </submittedName>
</protein>
<keyword evidence="2 4" id="KW-0012">Acyltransferase</keyword>
<dbReference type="PROSITE" id="PS51186">
    <property type="entry name" value="GNAT"/>
    <property type="match status" value="1"/>
</dbReference>